<organism evidence="1 2">
    <name type="scientific">Calocera cornea HHB12733</name>
    <dbReference type="NCBI Taxonomy" id="1353952"/>
    <lineage>
        <taxon>Eukaryota</taxon>
        <taxon>Fungi</taxon>
        <taxon>Dikarya</taxon>
        <taxon>Basidiomycota</taxon>
        <taxon>Agaricomycotina</taxon>
        <taxon>Dacrymycetes</taxon>
        <taxon>Dacrymycetales</taxon>
        <taxon>Dacrymycetaceae</taxon>
        <taxon>Calocera</taxon>
    </lineage>
</organism>
<name>A0A165F2Q8_9BASI</name>
<keyword evidence="2" id="KW-1185">Reference proteome</keyword>
<dbReference type="InterPro" id="IPR019734">
    <property type="entry name" value="TPR_rpt"/>
</dbReference>
<dbReference type="OrthoDB" id="431454at2759"/>
<dbReference type="EMBL" id="KV423984">
    <property type="protein sequence ID" value="KZT56064.1"/>
    <property type="molecule type" value="Genomic_DNA"/>
</dbReference>
<evidence type="ECO:0000313" key="2">
    <source>
        <dbReference type="Proteomes" id="UP000076842"/>
    </source>
</evidence>
<dbReference type="Proteomes" id="UP000076842">
    <property type="component" value="Unassembled WGS sequence"/>
</dbReference>
<reference evidence="1 2" key="1">
    <citation type="journal article" date="2016" name="Mol. Biol. Evol.">
        <title>Comparative Genomics of Early-Diverging Mushroom-Forming Fungi Provides Insights into the Origins of Lignocellulose Decay Capabilities.</title>
        <authorList>
            <person name="Nagy L.G."/>
            <person name="Riley R."/>
            <person name="Tritt A."/>
            <person name="Adam C."/>
            <person name="Daum C."/>
            <person name="Floudas D."/>
            <person name="Sun H."/>
            <person name="Yadav J.S."/>
            <person name="Pangilinan J."/>
            <person name="Larsson K.H."/>
            <person name="Matsuura K."/>
            <person name="Barry K."/>
            <person name="Labutti K."/>
            <person name="Kuo R."/>
            <person name="Ohm R.A."/>
            <person name="Bhattacharya S.S."/>
            <person name="Shirouzu T."/>
            <person name="Yoshinaga Y."/>
            <person name="Martin F.M."/>
            <person name="Grigoriev I.V."/>
            <person name="Hibbett D.S."/>
        </authorList>
    </citation>
    <scope>NUCLEOTIDE SEQUENCE [LARGE SCALE GENOMIC DNA]</scope>
    <source>
        <strain evidence="1 2">HHB12733</strain>
    </source>
</reference>
<dbReference type="Gene3D" id="3.40.50.300">
    <property type="entry name" value="P-loop containing nucleotide triphosphate hydrolases"/>
    <property type="match status" value="1"/>
</dbReference>
<sequence length="953" mass="105476">MDPSSSSADGAKSSLNISFKEWRDKVSGKLDPLKTKLEKTTFQVIGISEEIETRQSDCKELATKLYWVTERILKKVPAAGDTDKDGSVKDTINALTKITSQITVFVKKRPATSAELMSDKRAETITKFLKDLDELRQQFVEVHTLEVSVQVEQMRSEMAGLFATQIPSNLPLLEVPRKPTVFYGRDDLVKSIVQLLLREETCRIPLLGAGGMGKTSVAAAAINDRYVKEKFSEGIIFLSCEGVVSADGIINALAAFLGIHAKSHARRALLAYLSSHGDILLVLDNLESALESVDTENVEQLLGALAELPRLSLIITMRGTIPPTSVEWEDACLRPLDRISTEASRQIWDHVAKKHDDKLDQLLARLDGLPLAIYLMACLGKLLAPAKLLDAYDREATKIVKLRGGGRLKSLEVSIELSIQSATMQEEPHALPLLSLISLLPDGINVVALPSLISSMSTVVTTSASVLLQVALAFDDRDRLKVLSPIRDYVLIKYPPQGLALEEVRATFMKFALCAYLLGTDQTEKAVKLLSAQFGNITSVLVHFWKSEPNENELSELLEATGQAAEFAQVTAYGDSILLLREAKTRLMKLEHWKDAADCTQKMAEIQRMREYFPEATELLNGAKSLYQRSQNGAGMARCTWTLGEMLRMQDRYPEAATMFREAKTAFEEVNARLGAAQCTMSLGEVLRRQSQYDQATQHLHDAMAVFEEMNNELGQAQCLWSLGSVLRMQDNIESSVQTFERAKTIYDRIGHRLGSAQCLQRLGETLLKENQDEAYKMLNAAKTIFEEFQNRLGAAQCLSGMADARRQQRNLEDATRLNAEAEAKFQDIGNCKGVAECTWTRGVILRIQNQYEESRAILEQAMAAYLDINDRPGVANCQESIGYALHDQGRNTEAVLILRQALGTFESVGDEAGVTRCAQFMSGVVREELEGPTGISAAAEALAALSLRDRQP</sequence>
<dbReference type="Pfam" id="PF13424">
    <property type="entry name" value="TPR_12"/>
    <property type="match status" value="2"/>
</dbReference>
<dbReference type="SUPFAM" id="SSF52540">
    <property type="entry name" value="P-loop containing nucleoside triphosphate hydrolases"/>
    <property type="match status" value="1"/>
</dbReference>
<proteinExistence type="predicted"/>
<dbReference type="InterPro" id="IPR027417">
    <property type="entry name" value="P-loop_NTPase"/>
</dbReference>
<gene>
    <name evidence="1" type="ORF">CALCODRAFT_518364</name>
</gene>
<dbReference type="SMART" id="SM00028">
    <property type="entry name" value="TPR"/>
    <property type="match status" value="6"/>
</dbReference>
<dbReference type="PANTHER" id="PTHR47691">
    <property type="entry name" value="REGULATOR-RELATED"/>
    <property type="match status" value="1"/>
</dbReference>
<dbReference type="InterPro" id="IPR011990">
    <property type="entry name" value="TPR-like_helical_dom_sf"/>
</dbReference>
<dbReference type="Gene3D" id="1.25.40.10">
    <property type="entry name" value="Tetratricopeptide repeat domain"/>
    <property type="match status" value="2"/>
</dbReference>
<accession>A0A165F2Q8</accession>
<evidence type="ECO:0000313" key="1">
    <source>
        <dbReference type="EMBL" id="KZT56064.1"/>
    </source>
</evidence>
<dbReference type="AlphaFoldDB" id="A0A165F2Q8"/>
<protein>
    <submittedName>
        <fullName evidence="1">TPR-like protein</fullName>
    </submittedName>
</protein>
<dbReference type="InParanoid" id="A0A165F2Q8"/>
<dbReference type="PANTHER" id="PTHR47691:SF3">
    <property type="entry name" value="HTH-TYPE TRANSCRIPTIONAL REGULATOR RV0890C-RELATED"/>
    <property type="match status" value="1"/>
</dbReference>
<dbReference type="SUPFAM" id="SSF48452">
    <property type="entry name" value="TPR-like"/>
    <property type="match status" value="3"/>
</dbReference>